<accession>A0A842HGW6</accession>
<dbReference type="AlphaFoldDB" id="A0A842HGW6"/>
<proteinExistence type="predicted"/>
<keyword evidence="1" id="KW-0812">Transmembrane</keyword>
<dbReference type="RefSeq" id="WP_185676887.1">
    <property type="nucleotide sequence ID" value="NZ_JACHVB010000060.1"/>
</dbReference>
<gene>
    <name evidence="2" type="ORF">H5P28_16995</name>
</gene>
<keyword evidence="3" id="KW-1185">Reference proteome</keyword>
<comment type="caution">
    <text evidence="2">The sequence shown here is derived from an EMBL/GenBank/DDBJ whole genome shotgun (WGS) entry which is preliminary data.</text>
</comment>
<reference evidence="2 3" key="1">
    <citation type="submission" date="2020-07" db="EMBL/GenBank/DDBJ databases">
        <authorList>
            <person name="Feng X."/>
        </authorList>
    </citation>
    <scope>NUCLEOTIDE SEQUENCE [LARGE SCALE GENOMIC DNA]</scope>
    <source>
        <strain evidence="2 3">JCM31066</strain>
    </source>
</reference>
<protein>
    <submittedName>
        <fullName evidence="2">Uncharacterized protein</fullName>
    </submittedName>
</protein>
<organism evidence="2 3">
    <name type="scientific">Ruficoccus amylovorans</name>
    <dbReference type="NCBI Taxonomy" id="1804625"/>
    <lineage>
        <taxon>Bacteria</taxon>
        <taxon>Pseudomonadati</taxon>
        <taxon>Verrucomicrobiota</taxon>
        <taxon>Opitutia</taxon>
        <taxon>Puniceicoccales</taxon>
        <taxon>Cerasicoccaceae</taxon>
        <taxon>Ruficoccus</taxon>
    </lineage>
</organism>
<keyword evidence="1" id="KW-1133">Transmembrane helix</keyword>
<feature type="transmembrane region" description="Helical" evidence="1">
    <location>
        <begin position="34"/>
        <end position="58"/>
    </location>
</feature>
<dbReference type="EMBL" id="JACHVB010000060">
    <property type="protein sequence ID" value="MBC2595965.1"/>
    <property type="molecule type" value="Genomic_DNA"/>
</dbReference>
<dbReference type="Proteomes" id="UP000546464">
    <property type="component" value="Unassembled WGS sequence"/>
</dbReference>
<evidence type="ECO:0000256" key="1">
    <source>
        <dbReference type="SAM" id="Phobius"/>
    </source>
</evidence>
<name>A0A842HGW6_9BACT</name>
<keyword evidence="1" id="KW-0472">Membrane</keyword>
<evidence type="ECO:0000313" key="2">
    <source>
        <dbReference type="EMBL" id="MBC2595965.1"/>
    </source>
</evidence>
<sequence length="1115" mass="119947">MSKHIQQHLRQRSSAAAAEMFGTRRIPLRRQRGGFALIIAILLMGLCVLLVTSLSTMVRVETATSAVSRYQQEARANALFALRVGLGQLQQAAGPDQRVTARADIVGSLLSSQANSADMVFATPGNPYYTLVWDVSGSEHADPGAVPGHNFDKLPAVLVSGNELYVHDLTGTGDYPGGYITEETELDDENSVVLVGALSDAPDDPVRAQWVTLDEGDYAGRYAWWVGDENIKARINLSEQQIGGGDDWRSQAAFKAQATDEDFEGLDQARLARVLSATALPLADSNQTISDATARDHFHDFTYQSRSVLVDVKNGGLKKDLTYGLDEGNSAPSGISDSTFIVSPTLGGAAALDVNNPVNRNYAQWGVLRDFYNLRSPNGSMTARPDRPSGSPYQMGVHPVISYYQLGIYADVSAGAVRLYYMPVVQVWNPYAFALSCPSMTVVSKLNNGQNGIRIDATITGKDNVSDTGTLYLGATNFTLPATLIPAGQSVTFSAPDGYPQMSTTTAWGNTSTPNTLEVGYRQGAAFICPNVNDYSIRTEGEIIPPEPADTSTGANSVAYTISFKINSTTNPYYDIFLAGDGQDDYQAIIRASNVGPVTGVQTYDLPGAVYPDPKYIFVAGLPFAGGQLPNSANIAWAGLFNPRAFTPNYDYFDQAYGMGYDNQAVFRGGFLADSEAESYQIQLPGSANGYVGTTTSAGGATEAILYDLPHGPLFSLAQLSQANITAPVKLPRNTETWNAAGDGHAPAYAIGSSYANPYIRNLGDTLYFSQPSGTTRFDQYIWDFSYLLNDVLFDRYFFSTIPQSGADTDPLNPLLAVDADALAGDLRNYDRAAEGLQLVGGFNVNSTSVDAWAAFLAGLRGVDFDGESGEGSLYTRLDTAVGSALDTGDLGADESGSVKGYRRISDDQIRDLAERIVDQVRLRGPFPSMSAFVNRVLDTDSLYHRGGLSSRAPDPYSVYHDSAYTLGTMVQLRGALAAALELSQVNEPFYADASLLVDASDLVSTDFDKNKGFLAPVGLNLPGYLSQVDVLSALGSAMTVRSDTFVIRVAGQSEDRYGKVMGTAYAEAVVQRTTDYVDDSQSPDTEPSSLSAVNEAFGRRFEIVSFRWLNPSEI</sequence>
<evidence type="ECO:0000313" key="3">
    <source>
        <dbReference type="Proteomes" id="UP000546464"/>
    </source>
</evidence>